<feature type="domain" description="LysR substrate-binding" evidence="1">
    <location>
        <begin position="4"/>
        <end position="79"/>
    </location>
</feature>
<dbReference type="EMBL" id="AGCM01000192">
    <property type="protein sequence ID" value="EHM49760.1"/>
    <property type="molecule type" value="Genomic_DNA"/>
</dbReference>
<dbReference type="Proteomes" id="UP000004750">
    <property type="component" value="Unassembled WGS sequence"/>
</dbReference>
<dbReference type="Pfam" id="PF03466">
    <property type="entry name" value="LysR_substrate"/>
    <property type="match status" value="1"/>
</dbReference>
<accession>G9ZJI2</accession>
<dbReference type="HOGENOM" id="CLU_2341613_0_0_6"/>
<dbReference type="STRING" id="797473.HMPREF9080_02951"/>
<gene>
    <name evidence="2" type="ORF">HMPREF9080_02951</name>
</gene>
<dbReference type="SUPFAM" id="SSF53850">
    <property type="entry name" value="Periplasmic binding protein-like II"/>
    <property type="match status" value="1"/>
</dbReference>
<evidence type="ECO:0000259" key="1">
    <source>
        <dbReference type="Pfam" id="PF03466"/>
    </source>
</evidence>
<protein>
    <recommendedName>
        <fullName evidence="1">LysR substrate-binding domain-containing protein</fullName>
    </recommendedName>
</protein>
<proteinExistence type="predicted"/>
<comment type="caution">
    <text evidence="2">The sequence shown here is derived from an EMBL/GenBank/DDBJ whole genome shotgun (WGS) entry which is preliminary data.</text>
</comment>
<reference evidence="2 3" key="1">
    <citation type="submission" date="2011-08" db="EMBL/GenBank/DDBJ databases">
        <authorList>
            <person name="Weinstock G."/>
            <person name="Sodergren E."/>
            <person name="Clifton S."/>
            <person name="Fulton L."/>
            <person name="Fulton B."/>
            <person name="Courtney L."/>
            <person name="Fronick C."/>
            <person name="Harrison M."/>
            <person name="Strong C."/>
            <person name="Farmer C."/>
            <person name="Delahaunty K."/>
            <person name="Markovic C."/>
            <person name="Hall O."/>
            <person name="Minx P."/>
            <person name="Tomlinson C."/>
            <person name="Mitreva M."/>
            <person name="Hou S."/>
            <person name="Chen J."/>
            <person name="Wollam A."/>
            <person name="Pepin K.H."/>
            <person name="Johnson M."/>
            <person name="Bhonagiri V."/>
            <person name="Zhang X."/>
            <person name="Suruliraj S."/>
            <person name="Warren W."/>
            <person name="Chinwalla A."/>
            <person name="Mardis E.R."/>
            <person name="Wilson R.K."/>
        </authorList>
    </citation>
    <scope>NUCLEOTIDE SEQUENCE [LARGE SCALE GENOMIC DNA]</scope>
    <source>
        <strain evidence="2 3">F0432</strain>
    </source>
</reference>
<evidence type="ECO:0000313" key="3">
    <source>
        <dbReference type="Proteomes" id="UP000004750"/>
    </source>
</evidence>
<evidence type="ECO:0000313" key="2">
    <source>
        <dbReference type="EMBL" id="EHM49760.1"/>
    </source>
</evidence>
<dbReference type="Gene3D" id="3.40.190.290">
    <property type="match status" value="1"/>
</dbReference>
<dbReference type="InterPro" id="IPR005119">
    <property type="entry name" value="LysR_subst-bd"/>
</dbReference>
<name>G9ZJI2_9GAMM</name>
<organism evidence="2 3">
    <name type="scientific">Cardiobacterium valvarum F0432</name>
    <dbReference type="NCBI Taxonomy" id="797473"/>
    <lineage>
        <taxon>Bacteria</taxon>
        <taxon>Pseudomonadati</taxon>
        <taxon>Pseudomonadota</taxon>
        <taxon>Gammaproteobacteria</taxon>
        <taxon>Cardiobacteriales</taxon>
        <taxon>Cardiobacteriaceae</taxon>
        <taxon>Cardiobacterium</taxon>
    </lineage>
</organism>
<sequence length="97" mass="10844">MPKNPRFVCDDAYSELAAVLAGAICALIGDSYCRPHLATGRLVELLPELERYRWPVFLYRPQRSITSPRVLAVFDWLTDIIGGMYGGDNAADRARLS</sequence>
<dbReference type="AlphaFoldDB" id="G9ZJI2"/>